<dbReference type="InterPro" id="IPR011453">
    <property type="entry name" value="DUF1559"/>
</dbReference>
<comment type="caution">
    <text evidence="3">The sequence shown here is derived from an EMBL/GenBank/DDBJ whole genome shotgun (WGS) entry which is preliminary data.</text>
</comment>
<name>A0A368KJC6_9BACT</name>
<proteinExistence type="predicted"/>
<evidence type="ECO:0000259" key="2">
    <source>
        <dbReference type="Pfam" id="PF07596"/>
    </source>
</evidence>
<dbReference type="AlphaFoldDB" id="A0A368KJC6"/>
<gene>
    <name evidence="3" type="ORF">DTL42_25220</name>
</gene>
<protein>
    <submittedName>
        <fullName evidence="3">DUF1559 domain-containing protein</fullName>
    </submittedName>
</protein>
<organism evidence="3 4">
    <name type="scientific">Bremerella cremea</name>
    <dbReference type="NCBI Taxonomy" id="1031537"/>
    <lineage>
        <taxon>Bacteria</taxon>
        <taxon>Pseudomonadati</taxon>
        <taxon>Planctomycetota</taxon>
        <taxon>Planctomycetia</taxon>
        <taxon>Pirellulales</taxon>
        <taxon>Pirellulaceae</taxon>
        <taxon>Bremerella</taxon>
    </lineage>
</organism>
<feature type="compositionally biased region" description="Low complexity" evidence="1">
    <location>
        <begin position="31"/>
        <end position="62"/>
    </location>
</feature>
<reference evidence="3 4" key="1">
    <citation type="submission" date="2018-07" db="EMBL/GenBank/DDBJ databases">
        <title>Comparative genomes isolates from brazilian mangrove.</title>
        <authorList>
            <person name="De Araujo J.E."/>
            <person name="Taketani R.G."/>
            <person name="Silva M.C.P."/>
            <person name="Lourenco M.V."/>
            <person name="Oliveira V.M."/>
            <person name="Andreote F.D."/>
        </authorList>
    </citation>
    <scope>NUCLEOTIDE SEQUENCE [LARGE SCALE GENOMIC DNA]</scope>
    <source>
        <strain evidence="3 4">HEX PRIS-MGV</strain>
    </source>
</reference>
<dbReference type="PROSITE" id="PS51257">
    <property type="entry name" value="PROKAR_LIPOPROTEIN"/>
    <property type="match status" value="1"/>
</dbReference>
<dbReference type="Pfam" id="PF07596">
    <property type="entry name" value="SBP_bac_10"/>
    <property type="match status" value="1"/>
</dbReference>
<dbReference type="OrthoDB" id="285651at2"/>
<sequence length="254" mass="27289">MKWRAEFATLGLLWTVSVILVGCQKIEPLDGGNASSTSSNEGSSSSTSGSAVASAGGSASSADVNKAGANMKRLVLAFHKYYDANGKMPPAYTKDENGNPLTSWRVLILPYIGEQAIYDQYDQTKPWDSPENLRLSKSTPAGLVNPLIANATSGLTPFVGVVGPKTALNTEKPLRYQDISDGLINTAVFIEDLNHPVIWSQPTDLSPEELLARSSFEDNVHGGTQFGIADGHIYQYGNEDREKIGWLIDIGNGL</sequence>
<evidence type="ECO:0000313" key="4">
    <source>
        <dbReference type="Proteomes" id="UP000253562"/>
    </source>
</evidence>
<feature type="domain" description="DUF1559" evidence="2">
    <location>
        <begin position="69"/>
        <end position="137"/>
    </location>
</feature>
<dbReference type="EMBL" id="QPEX01000046">
    <property type="protein sequence ID" value="RCS40671.1"/>
    <property type="molecule type" value="Genomic_DNA"/>
</dbReference>
<evidence type="ECO:0000256" key="1">
    <source>
        <dbReference type="SAM" id="MobiDB-lite"/>
    </source>
</evidence>
<dbReference type="RefSeq" id="WP_114373568.1">
    <property type="nucleotide sequence ID" value="NZ_QPEX01000046.1"/>
</dbReference>
<dbReference type="Proteomes" id="UP000253562">
    <property type="component" value="Unassembled WGS sequence"/>
</dbReference>
<dbReference type="PANTHER" id="PTHR30093:SF2">
    <property type="entry name" value="TYPE II SECRETION SYSTEM PROTEIN H"/>
    <property type="match status" value="1"/>
</dbReference>
<accession>A0A368KJC6</accession>
<dbReference type="PANTHER" id="PTHR30093">
    <property type="entry name" value="GENERAL SECRETION PATHWAY PROTEIN G"/>
    <property type="match status" value="1"/>
</dbReference>
<feature type="region of interest" description="Disordered" evidence="1">
    <location>
        <begin position="31"/>
        <end position="63"/>
    </location>
</feature>
<evidence type="ECO:0000313" key="3">
    <source>
        <dbReference type="EMBL" id="RCS40671.1"/>
    </source>
</evidence>